<evidence type="ECO:0000256" key="1">
    <source>
        <dbReference type="PROSITE-ProRule" id="PRU00182"/>
    </source>
</evidence>
<dbReference type="SUPFAM" id="SSF55174">
    <property type="entry name" value="Alpha-L RNA-binding motif"/>
    <property type="match status" value="1"/>
</dbReference>
<dbReference type="CDD" id="cd00165">
    <property type="entry name" value="S4"/>
    <property type="match status" value="1"/>
</dbReference>
<keyword evidence="5" id="KW-1185">Reference proteome</keyword>
<dbReference type="InterPro" id="IPR002942">
    <property type="entry name" value="S4_RNA-bd"/>
</dbReference>
<comment type="caution">
    <text evidence="4">The sequence shown here is derived from an EMBL/GenBank/DDBJ whole genome shotgun (WGS) entry which is preliminary data.</text>
</comment>
<dbReference type="Pfam" id="PF13275">
    <property type="entry name" value="S4_2"/>
    <property type="match status" value="1"/>
</dbReference>
<dbReference type="EMBL" id="BAABEO010000023">
    <property type="protein sequence ID" value="GAA3693618.1"/>
    <property type="molecule type" value="Genomic_DNA"/>
</dbReference>
<dbReference type="Proteomes" id="UP001500752">
    <property type="component" value="Unassembled WGS sequence"/>
</dbReference>
<gene>
    <name evidence="4" type="ORF">GCM10023081_33720</name>
</gene>
<reference evidence="5" key="1">
    <citation type="journal article" date="2019" name="Int. J. Syst. Evol. Microbiol.">
        <title>The Global Catalogue of Microorganisms (GCM) 10K type strain sequencing project: providing services to taxonomists for standard genome sequencing and annotation.</title>
        <authorList>
            <consortium name="The Broad Institute Genomics Platform"/>
            <consortium name="The Broad Institute Genome Sequencing Center for Infectious Disease"/>
            <person name="Wu L."/>
            <person name="Ma J."/>
        </authorList>
    </citation>
    <scope>NUCLEOTIDE SEQUENCE [LARGE SCALE GENOMIC DNA]</scope>
    <source>
        <strain evidence="5">JCM 30742</strain>
    </source>
</reference>
<keyword evidence="1" id="KW-0694">RNA-binding</keyword>
<name>A0ABP7CRP0_9MICC</name>
<dbReference type="Gene3D" id="3.10.290.10">
    <property type="entry name" value="RNA-binding S4 domain"/>
    <property type="match status" value="1"/>
</dbReference>
<feature type="region of interest" description="Disordered" evidence="2">
    <location>
        <begin position="1"/>
        <end position="21"/>
    </location>
</feature>
<evidence type="ECO:0000256" key="2">
    <source>
        <dbReference type="SAM" id="MobiDB-lite"/>
    </source>
</evidence>
<proteinExistence type="predicted"/>
<evidence type="ECO:0000313" key="4">
    <source>
        <dbReference type="EMBL" id="GAA3693618.1"/>
    </source>
</evidence>
<dbReference type="PROSITE" id="PS50889">
    <property type="entry name" value="S4"/>
    <property type="match status" value="1"/>
</dbReference>
<feature type="domain" description="RNA-binding S4" evidence="3">
    <location>
        <begin position="35"/>
        <end position="94"/>
    </location>
</feature>
<sequence>MAPDNGARNWEPGRGCPMMDGMSAPFPIQIRDESIRLGQLLKLASLAEDGIQAKEFIENGLVKVNGEIETRRGRQVRPGDTVEVNGESVVVEAR</sequence>
<dbReference type="InterPro" id="IPR036986">
    <property type="entry name" value="S4_RNA-bd_sf"/>
</dbReference>
<protein>
    <recommendedName>
        <fullName evidence="3">RNA-binding S4 domain-containing protein</fullName>
    </recommendedName>
</protein>
<accession>A0ABP7CRP0</accession>
<evidence type="ECO:0000313" key="5">
    <source>
        <dbReference type="Proteomes" id="UP001500752"/>
    </source>
</evidence>
<organism evidence="4 5">
    <name type="scientific">Arthrobacter ginkgonis</name>
    <dbReference type="NCBI Taxonomy" id="1630594"/>
    <lineage>
        <taxon>Bacteria</taxon>
        <taxon>Bacillati</taxon>
        <taxon>Actinomycetota</taxon>
        <taxon>Actinomycetes</taxon>
        <taxon>Micrococcales</taxon>
        <taxon>Micrococcaceae</taxon>
        <taxon>Arthrobacter</taxon>
    </lineage>
</organism>
<evidence type="ECO:0000259" key="3">
    <source>
        <dbReference type="SMART" id="SM00363"/>
    </source>
</evidence>
<dbReference type="SMART" id="SM00363">
    <property type="entry name" value="S4"/>
    <property type="match status" value="1"/>
</dbReference>